<evidence type="ECO:0000256" key="11">
    <source>
        <dbReference type="ARBA" id="ARBA00022840"/>
    </source>
</evidence>
<keyword evidence="4" id="KW-0433">Leucine-rich repeat</keyword>
<sequence length="903" mass="100539">MDLRDSWTVFFLFCSFWSITFCGQDGFLSLSCGGTVSFSDSSNISWVPDTTYITTGKTITINYSDGSSSTNVSARFFPKSRGRICYRIPVDNSTTLIIVRAKFVYKNYDGLGKPPTFSVSLGTAIAANINLAKDDPWTEEFLWTVNKDILPFCLNAIPSGGSPVISSLEIRPLPKGSYTKGKEDFQNKLLRRSYRIDCGHTNESIQYPMDPYDRIWNADRSFTPFHTTTGFKIHDRFNQSNVMEEPPASVLQTGRVLARRNTLTYNLPLDVSGDYYIILYFAGILPVFPSFDILINGDLVKSNFTIRSSEISALYFTLKGINSLNITLSSIRFNPQINAFEIYNMVDIPSEVSSTTVSAMQVIQQSTGLDLGWQDDPCSPFPWDHIDCEGSLVTSLDLSDINLRSIGPTFGDLLDLKTLDLHNTSLAGEIQDLGSLQHLEKLNLSFNELTSFGVELESLISLQVLDLQNNSLRGTVPDSLGELENLHLLNLDNNKLQGPLPQSLNKETLDIRTSGNICLTFSTTCDDASSNPPIETPKVTIIPKKKHNVHIHVAIILGTVGGATLALILICLSVLIYTTKKRYEVSHAEREETDMRNWGAEKVFSYKEIKAATSNFKEIIGRGSFGSVFLGKLPNGKSVAVKVRLDKSQLGVDSFINEIHLLSKIRHQNLVSLEGFCHESKHQILVYEYLPGGSLADHLYGANSQKTPLSWVRRLKIAVDAAKGLDYLHNGSEPRIIHRDVKCSNILLDVEMNAKVCDFGLSKQVTKENATHVTTVVKGTAGYLDPEYYSTQQLTEKSDVYSFGVVLLELICGREPLTHSGTPDSFNLVLWAKPYLQAGAFEIVDESIHGTFDKESMRKAAMIAIKSVERDASQRPPIAEVLAELKEAYSIQLRFLEYCRNEN</sequence>
<feature type="transmembrane region" description="Helical" evidence="16">
    <location>
        <begin position="551"/>
        <end position="577"/>
    </location>
</feature>
<reference evidence="19 20" key="1">
    <citation type="submission" date="2024-01" db="EMBL/GenBank/DDBJ databases">
        <title>The genomes of 5 underutilized Papilionoideae crops provide insights into root nodulation and disease resistanc.</title>
        <authorList>
            <person name="Yuan L."/>
        </authorList>
    </citation>
    <scope>NUCLEOTIDE SEQUENCE [LARGE SCALE GENOMIC DNA]</scope>
    <source>
        <strain evidence="19">ZHUSHIDOU_FW_LH</strain>
        <tissue evidence="19">Leaf</tissue>
    </source>
</reference>
<evidence type="ECO:0000256" key="4">
    <source>
        <dbReference type="ARBA" id="ARBA00022614"/>
    </source>
</evidence>
<keyword evidence="11 15" id="KW-0067">ATP-binding</keyword>
<dbReference type="EMBL" id="JAYWIO010000006">
    <property type="protein sequence ID" value="KAK7256013.1"/>
    <property type="molecule type" value="Genomic_DNA"/>
</dbReference>
<dbReference type="InterPro" id="IPR024788">
    <property type="entry name" value="Malectin-like_Carb-bd_dom"/>
</dbReference>
<evidence type="ECO:0000256" key="3">
    <source>
        <dbReference type="ARBA" id="ARBA00022553"/>
    </source>
</evidence>
<evidence type="ECO:0000259" key="18">
    <source>
        <dbReference type="PROSITE" id="PS50011"/>
    </source>
</evidence>
<feature type="domain" description="Protein kinase" evidence="18">
    <location>
        <begin position="614"/>
        <end position="896"/>
    </location>
</feature>
<gene>
    <name evidence="19" type="ORF">RIF29_29443</name>
</gene>
<dbReference type="Pfam" id="PF13855">
    <property type="entry name" value="LRR_8"/>
    <property type="match status" value="1"/>
</dbReference>
<keyword evidence="9 15" id="KW-0547">Nucleotide-binding</keyword>
<dbReference type="SUPFAM" id="SSF56112">
    <property type="entry name" value="Protein kinase-like (PK-like)"/>
    <property type="match status" value="1"/>
</dbReference>
<dbReference type="FunFam" id="1.10.510.10:FF:000146">
    <property type="entry name" value="LRR receptor-like serine/threonine-protein kinase IOS1"/>
    <property type="match status" value="1"/>
</dbReference>
<keyword evidence="12 16" id="KW-1133">Transmembrane helix</keyword>
<dbReference type="PROSITE" id="PS00107">
    <property type="entry name" value="PROTEIN_KINASE_ATP"/>
    <property type="match status" value="1"/>
</dbReference>
<dbReference type="Gene3D" id="1.10.510.10">
    <property type="entry name" value="Transferase(Phosphotransferase) domain 1"/>
    <property type="match status" value="1"/>
</dbReference>
<evidence type="ECO:0000256" key="9">
    <source>
        <dbReference type="ARBA" id="ARBA00022741"/>
    </source>
</evidence>
<evidence type="ECO:0000256" key="10">
    <source>
        <dbReference type="ARBA" id="ARBA00022777"/>
    </source>
</evidence>
<keyword evidence="8" id="KW-0677">Repeat</keyword>
<dbReference type="InterPro" id="IPR000719">
    <property type="entry name" value="Prot_kinase_dom"/>
</dbReference>
<name>A0AAN9HTX4_CROPI</name>
<dbReference type="InterPro" id="IPR032675">
    <property type="entry name" value="LRR_dom_sf"/>
</dbReference>
<dbReference type="PROSITE" id="PS50011">
    <property type="entry name" value="PROTEIN_KINASE_DOM"/>
    <property type="match status" value="1"/>
</dbReference>
<keyword evidence="2" id="KW-0723">Serine/threonine-protein kinase</keyword>
<dbReference type="GO" id="GO:0004674">
    <property type="term" value="F:protein serine/threonine kinase activity"/>
    <property type="evidence" value="ECO:0007669"/>
    <property type="project" value="UniProtKB-KW"/>
</dbReference>
<keyword evidence="3" id="KW-0597">Phosphoprotein</keyword>
<evidence type="ECO:0000256" key="17">
    <source>
        <dbReference type="SAM" id="SignalP"/>
    </source>
</evidence>
<dbReference type="InterPro" id="IPR011009">
    <property type="entry name" value="Kinase-like_dom_sf"/>
</dbReference>
<comment type="caution">
    <text evidence="19">The sequence shown here is derived from an EMBL/GenBank/DDBJ whole genome shotgun (WGS) entry which is preliminary data.</text>
</comment>
<dbReference type="InterPro" id="IPR017441">
    <property type="entry name" value="Protein_kinase_ATP_BS"/>
</dbReference>
<evidence type="ECO:0000256" key="1">
    <source>
        <dbReference type="ARBA" id="ARBA00004167"/>
    </source>
</evidence>
<evidence type="ECO:0000256" key="7">
    <source>
        <dbReference type="ARBA" id="ARBA00022729"/>
    </source>
</evidence>
<feature type="signal peptide" evidence="17">
    <location>
        <begin position="1"/>
        <end position="22"/>
    </location>
</feature>
<dbReference type="Pfam" id="PF00069">
    <property type="entry name" value="Pkinase"/>
    <property type="match status" value="1"/>
</dbReference>
<dbReference type="PANTHER" id="PTHR45631">
    <property type="entry name" value="OS07G0107800 PROTEIN-RELATED"/>
    <property type="match status" value="1"/>
</dbReference>
<evidence type="ECO:0000313" key="20">
    <source>
        <dbReference type="Proteomes" id="UP001372338"/>
    </source>
</evidence>
<dbReference type="InterPro" id="IPR001611">
    <property type="entry name" value="Leu-rich_rpt"/>
</dbReference>
<keyword evidence="6 16" id="KW-0812">Transmembrane</keyword>
<dbReference type="InterPro" id="IPR008271">
    <property type="entry name" value="Ser/Thr_kinase_AS"/>
</dbReference>
<evidence type="ECO:0000313" key="19">
    <source>
        <dbReference type="EMBL" id="KAK7256013.1"/>
    </source>
</evidence>
<keyword evidence="5" id="KW-0808">Transferase</keyword>
<evidence type="ECO:0000256" key="15">
    <source>
        <dbReference type="PROSITE-ProRule" id="PRU10141"/>
    </source>
</evidence>
<dbReference type="GO" id="GO:0016020">
    <property type="term" value="C:membrane"/>
    <property type="evidence" value="ECO:0007669"/>
    <property type="project" value="UniProtKB-SubCell"/>
</dbReference>
<keyword evidence="13 16" id="KW-0472">Membrane</keyword>
<feature type="binding site" evidence="15">
    <location>
        <position position="642"/>
    </location>
    <ligand>
        <name>ATP</name>
        <dbReference type="ChEBI" id="CHEBI:30616"/>
    </ligand>
</feature>
<dbReference type="Gene3D" id="3.80.10.10">
    <property type="entry name" value="Ribonuclease Inhibitor"/>
    <property type="match status" value="1"/>
</dbReference>
<dbReference type="PROSITE" id="PS00108">
    <property type="entry name" value="PROTEIN_KINASE_ST"/>
    <property type="match status" value="1"/>
</dbReference>
<evidence type="ECO:0000256" key="2">
    <source>
        <dbReference type="ARBA" id="ARBA00022527"/>
    </source>
</evidence>
<keyword evidence="10" id="KW-0418">Kinase</keyword>
<dbReference type="FunFam" id="3.30.200.20:FF:000178">
    <property type="entry name" value="serine/threonine-protein kinase PBS1-like"/>
    <property type="match status" value="1"/>
</dbReference>
<feature type="chain" id="PRO_5042899526" description="Protein kinase domain-containing protein" evidence="17">
    <location>
        <begin position="23"/>
        <end position="903"/>
    </location>
</feature>
<evidence type="ECO:0000256" key="13">
    <source>
        <dbReference type="ARBA" id="ARBA00023136"/>
    </source>
</evidence>
<keyword evidence="7 17" id="KW-0732">Signal</keyword>
<evidence type="ECO:0000256" key="16">
    <source>
        <dbReference type="SAM" id="Phobius"/>
    </source>
</evidence>
<protein>
    <recommendedName>
        <fullName evidence="18">Protein kinase domain-containing protein</fullName>
    </recommendedName>
</protein>
<dbReference type="Gene3D" id="2.60.120.430">
    <property type="entry name" value="Galactose-binding lectin"/>
    <property type="match status" value="1"/>
</dbReference>
<keyword evidence="14" id="KW-0675">Receptor</keyword>
<evidence type="ECO:0000256" key="5">
    <source>
        <dbReference type="ARBA" id="ARBA00022679"/>
    </source>
</evidence>
<comment type="subcellular location">
    <subcellularLocation>
        <location evidence="1">Membrane</location>
        <topology evidence="1">Single-pass membrane protein</topology>
    </subcellularLocation>
</comment>
<dbReference type="PANTHER" id="PTHR45631:SF21">
    <property type="entry name" value="PROTEIN KINASE DOMAIN-CONTAINING PROTEIN"/>
    <property type="match status" value="1"/>
</dbReference>
<dbReference type="GO" id="GO:0005524">
    <property type="term" value="F:ATP binding"/>
    <property type="evidence" value="ECO:0007669"/>
    <property type="project" value="UniProtKB-UniRule"/>
</dbReference>
<keyword evidence="20" id="KW-1185">Reference proteome</keyword>
<dbReference type="AlphaFoldDB" id="A0AAN9HTX4"/>
<evidence type="ECO:0000256" key="6">
    <source>
        <dbReference type="ARBA" id="ARBA00022692"/>
    </source>
</evidence>
<evidence type="ECO:0000256" key="12">
    <source>
        <dbReference type="ARBA" id="ARBA00022989"/>
    </source>
</evidence>
<dbReference type="Gene3D" id="3.30.200.20">
    <property type="entry name" value="Phosphorylase Kinase, domain 1"/>
    <property type="match status" value="1"/>
</dbReference>
<dbReference type="SUPFAM" id="SSF52058">
    <property type="entry name" value="L domain-like"/>
    <property type="match status" value="1"/>
</dbReference>
<accession>A0AAN9HTX4</accession>
<dbReference type="PROSITE" id="PS51450">
    <property type="entry name" value="LRR"/>
    <property type="match status" value="1"/>
</dbReference>
<evidence type="ECO:0000256" key="8">
    <source>
        <dbReference type="ARBA" id="ARBA00022737"/>
    </source>
</evidence>
<dbReference type="Pfam" id="PF12819">
    <property type="entry name" value="Malectin_like"/>
    <property type="match status" value="1"/>
</dbReference>
<organism evidence="19 20">
    <name type="scientific">Crotalaria pallida</name>
    <name type="common">Smooth rattlebox</name>
    <name type="synonym">Crotalaria striata</name>
    <dbReference type="NCBI Taxonomy" id="3830"/>
    <lineage>
        <taxon>Eukaryota</taxon>
        <taxon>Viridiplantae</taxon>
        <taxon>Streptophyta</taxon>
        <taxon>Embryophyta</taxon>
        <taxon>Tracheophyta</taxon>
        <taxon>Spermatophyta</taxon>
        <taxon>Magnoliopsida</taxon>
        <taxon>eudicotyledons</taxon>
        <taxon>Gunneridae</taxon>
        <taxon>Pentapetalae</taxon>
        <taxon>rosids</taxon>
        <taxon>fabids</taxon>
        <taxon>Fabales</taxon>
        <taxon>Fabaceae</taxon>
        <taxon>Papilionoideae</taxon>
        <taxon>50 kb inversion clade</taxon>
        <taxon>genistoids sensu lato</taxon>
        <taxon>core genistoids</taxon>
        <taxon>Crotalarieae</taxon>
        <taxon>Crotalaria</taxon>
    </lineage>
</organism>
<dbReference type="SMART" id="SM00220">
    <property type="entry name" value="S_TKc"/>
    <property type="match status" value="1"/>
</dbReference>
<dbReference type="CDD" id="cd14066">
    <property type="entry name" value="STKc_IRAK"/>
    <property type="match status" value="1"/>
</dbReference>
<proteinExistence type="predicted"/>
<dbReference type="Proteomes" id="UP001372338">
    <property type="component" value="Unassembled WGS sequence"/>
</dbReference>
<evidence type="ECO:0000256" key="14">
    <source>
        <dbReference type="ARBA" id="ARBA00023170"/>
    </source>
</evidence>